<dbReference type="RefSeq" id="WP_115256627.1">
    <property type="nucleotide sequence ID" value="NZ_JAJABO010000001.1"/>
</dbReference>
<proteinExistence type="predicted"/>
<gene>
    <name evidence="1" type="primary">k11-10</name>
</gene>
<dbReference type="EMBL" id="MG736913">
    <property type="protein sequence ID" value="AUT31291.1"/>
    <property type="molecule type" value="Genomic_DNA"/>
</dbReference>
<evidence type="ECO:0000313" key="1">
    <source>
        <dbReference type="EMBL" id="AUT31291.1"/>
    </source>
</evidence>
<accession>A0A2K9RC27</accession>
<protein>
    <submittedName>
        <fullName evidence="1">Capsular biosynthesis protein</fullName>
    </submittedName>
</protein>
<name>A0A2K9RC27_ECOLX</name>
<reference evidence="1" key="1">
    <citation type="journal article" date="2018" name="Can. J. Microbiol.">
        <title>Genetic diversity of K-antigen gene clusters of E. coli and their molecular typing using a suspension array.</title>
        <authorList>
            <person name="Yang S."/>
            <person name="Xi D."/>
            <person name="Jing F."/>
            <person name="Kong D."/>
            <person name="Wu J."/>
            <person name="Feng L."/>
            <person name="Cao B."/>
            <person name="Wang L."/>
        </authorList>
    </citation>
    <scope>NUCLEOTIDE SEQUENCE</scope>
    <source>
        <strain evidence="1">K11</strain>
    </source>
</reference>
<dbReference type="AlphaFoldDB" id="A0A2K9RC27"/>
<sequence length="562" mass="64551">MNANNSYKEIALALKEWKFDQACQKHESMLEHTHEFFSEYIKLLADFGKLDEIYNKFDQFGFLFVENIKADPKQKHPEALSFCLEFIKQKFIPSKYSLIGTDNNSKLLYLTNKEDKKELALYIAQNAAAIINNHSTAQDNMILNFAINGLISAKVLSSELGIKIVTAFIENKNINSWRKRYVLSSLLRYFYSCEDSSFFKLKEQYYNHLQKISFQLNSFFNEDGAKKLYHQFNNFIISTNNTHIKYTKSHKPKVAVCISGMFRGSSLAIESIKKNVADPLNADIFIHSWDQWQPWPGICGGAPDSWVWRLFGGDGKKLCPNFLKSFNDFKKHFPMAASVIENPVFSEFTTSFMKSLLSPISYKIDNESDFLNSLVTPPDSFSSRGNYNQAKMFYGIYESTALMLQHERKNNFEYDYVIRARPDCAIKEKLTHTFLDSLQFNELATDMVLDCGPLDQFYISRRDVHIKVANLWKASISSGSLSPFKDFPKYDAHALLFLWIAVNNIIPVSPPVTRHLALATSNLTPPKELYNALEHDLHNDAKDLIENAAVRDFISHIIGSKK</sequence>
<organism evidence="1">
    <name type="scientific">Escherichia coli</name>
    <dbReference type="NCBI Taxonomy" id="562"/>
    <lineage>
        <taxon>Bacteria</taxon>
        <taxon>Pseudomonadati</taxon>
        <taxon>Pseudomonadota</taxon>
        <taxon>Gammaproteobacteria</taxon>
        <taxon>Enterobacterales</taxon>
        <taxon>Enterobacteriaceae</taxon>
        <taxon>Escherichia</taxon>
    </lineage>
</organism>